<gene>
    <name evidence="1" type="ORF">BT63DRAFT_465253</name>
</gene>
<protein>
    <recommendedName>
        <fullName evidence="3">F-box domain-containing protein</fullName>
    </recommendedName>
</protein>
<keyword evidence="2" id="KW-1185">Reference proteome</keyword>
<dbReference type="EMBL" id="MU004244">
    <property type="protein sequence ID" value="KAF2663602.1"/>
    <property type="molecule type" value="Genomic_DNA"/>
</dbReference>
<evidence type="ECO:0000313" key="2">
    <source>
        <dbReference type="Proteomes" id="UP000799302"/>
    </source>
</evidence>
<dbReference type="OrthoDB" id="4692672at2759"/>
<dbReference type="PANTHER" id="PTHR42085:SF1">
    <property type="entry name" value="F-BOX DOMAIN-CONTAINING PROTEIN"/>
    <property type="match status" value="1"/>
</dbReference>
<dbReference type="Proteomes" id="UP000799302">
    <property type="component" value="Unassembled WGS sequence"/>
</dbReference>
<sequence>MAANIAPSAFVLLPAEVRLRVYDYMFINTGPLHLCNHAAVAYHPMNVSINRGLSQWIALLRVNHLIHEEASTVLYTKNRFYFTNRPAAHCDENCVQFNPYHHLIQKVMLDHSLDWQDWPAGSIHLGNNGQVYSPLIDVVKLLPNLRDIDVKFTHRQRHIERNAIILILIPFMEPLMHWVPRKCPRIEVNNPDAYRQILADYAPPLPLDSNYTYQLHFVLTDGSAVMTRGLRRFRNPWPTRFSIILHELL</sequence>
<proteinExistence type="predicted"/>
<dbReference type="AlphaFoldDB" id="A0A6A6TUU6"/>
<reference evidence="1" key="1">
    <citation type="journal article" date="2020" name="Stud. Mycol.">
        <title>101 Dothideomycetes genomes: a test case for predicting lifestyles and emergence of pathogens.</title>
        <authorList>
            <person name="Haridas S."/>
            <person name="Albert R."/>
            <person name="Binder M."/>
            <person name="Bloem J."/>
            <person name="Labutti K."/>
            <person name="Salamov A."/>
            <person name="Andreopoulos B."/>
            <person name="Baker S."/>
            <person name="Barry K."/>
            <person name="Bills G."/>
            <person name="Bluhm B."/>
            <person name="Cannon C."/>
            <person name="Castanera R."/>
            <person name="Culley D."/>
            <person name="Daum C."/>
            <person name="Ezra D."/>
            <person name="Gonzalez J."/>
            <person name="Henrissat B."/>
            <person name="Kuo A."/>
            <person name="Liang C."/>
            <person name="Lipzen A."/>
            <person name="Lutzoni F."/>
            <person name="Magnuson J."/>
            <person name="Mondo S."/>
            <person name="Nolan M."/>
            <person name="Ohm R."/>
            <person name="Pangilinan J."/>
            <person name="Park H.-J."/>
            <person name="Ramirez L."/>
            <person name="Alfaro M."/>
            <person name="Sun H."/>
            <person name="Tritt A."/>
            <person name="Yoshinaga Y."/>
            <person name="Zwiers L.-H."/>
            <person name="Turgeon B."/>
            <person name="Goodwin S."/>
            <person name="Spatafora J."/>
            <person name="Crous P."/>
            <person name="Grigoriev I."/>
        </authorList>
    </citation>
    <scope>NUCLEOTIDE SEQUENCE</scope>
    <source>
        <strain evidence="1">CBS 115976</strain>
    </source>
</reference>
<dbReference type="InterPro" id="IPR038883">
    <property type="entry name" value="AN11006-like"/>
</dbReference>
<evidence type="ECO:0008006" key="3">
    <source>
        <dbReference type="Google" id="ProtNLM"/>
    </source>
</evidence>
<name>A0A6A6TUU6_9PEZI</name>
<accession>A0A6A6TUU6</accession>
<evidence type="ECO:0000313" key="1">
    <source>
        <dbReference type="EMBL" id="KAF2663602.1"/>
    </source>
</evidence>
<organism evidence="1 2">
    <name type="scientific">Microthyrium microscopicum</name>
    <dbReference type="NCBI Taxonomy" id="703497"/>
    <lineage>
        <taxon>Eukaryota</taxon>
        <taxon>Fungi</taxon>
        <taxon>Dikarya</taxon>
        <taxon>Ascomycota</taxon>
        <taxon>Pezizomycotina</taxon>
        <taxon>Dothideomycetes</taxon>
        <taxon>Dothideomycetes incertae sedis</taxon>
        <taxon>Microthyriales</taxon>
        <taxon>Microthyriaceae</taxon>
        <taxon>Microthyrium</taxon>
    </lineage>
</organism>
<dbReference type="PANTHER" id="PTHR42085">
    <property type="entry name" value="F-BOX DOMAIN-CONTAINING PROTEIN"/>
    <property type="match status" value="1"/>
</dbReference>